<evidence type="ECO:0000313" key="1">
    <source>
        <dbReference type="EMBL" id="KAH6929831.1"/>
    </source>
</evidence>
<gene>
    <name evidence="1" type="ORF">HPB50_005982</name>
</gene>
<protein>
    <submittedName>
        <fullName evidence="1">Uncharacterized protein</fullName>
    </submittedName>
</protein>
<organism evidence="1 2">
    <name type="scientific">Hyalomma asiaticum</name>
    <name type="common">Tick</name>
    <dbReference type="NCBI Taxonomy" id="266040"/>
    <lineage>
        <taxon>Eukaryota</taxon>
        <taxon>Metazoa</taxon>
        <taxon>Ecdysozoa</taxon>
        <taxon>Arthropoda</taxon>
        <taxon>Chelicerata</taxon>
        <taxon>Arachnida</taxon>
        <taxon>Acari</taxon>
        <taxon>Parasitiformes</taxon>
        <taxon>Ixodida</taxon>
        <taxon>Ixodoidea</taxon>
        <taxon>Ixodidae</taxon>
        <taxon>Hyalomminae</taxon>
        <taxon>Hyalomma</taxon>
    </lineage>
</organism>
<dbReference type="Proteomes" id="UP000821845">
    <property type="component" value="Chromosome 5"/>
</dbReference>
<accession>A0ACB7S705</accession>
<comment type="caution">
    <text evidence="1">The sequence shown here is derived from an EMBL/GenBank/DDBJ whole genome shotgun (WGS) entry which is preliminary data.</text>
</comment>
<proteinExistence type="predicted"/>
<name>A0ACB7S705_HYAAI</name>
<keyword evidence="2" id="KW-1185">Reference proteome</keyword>
<reference evidence="1" key="1">
    <citation type="submission" date="2020-05" db="EMBL/GenBank/DDBJ databases">
        <title>Large-scale comparative analyses of tick genomes elucidate their genetic diversity and vector capacities.</title>
        <authorList>
            <person name="Jia N."/>
            <person name="Wang J."/>
            <person name="Shi W."/>
            <person name="Du L."/>
            <person name="Sun Y."/>
            <person name="Zhan W."/>
            <person name="Jiang J."/>
            <person name="Wang Q."/>
            <person name="Zhang B."/>
            <person name="Ji P."/>
            <person name="Sakyi L.B."/>
            <person name="Cui X."/>
            <person name="Yuan T."/>
            <person name="Jiang B."/>
            <person name="Yang W."/>
            <person name="Lam T.T.-Y."/>
            <person name="Chang Q."/>
            <person name="Ding S."/>
            <person name="Wang X."/>
            <person name="Zhu J."/>
            <person name="Ruan X."/>
            <person name="Zhao L."/>
            <person name="Wei J."/>
            <person name="Que T."/>
            <person name="Du C."/>
            <person name="Cheng J."/>
            <person name="Dai P."/>
            <person name="Han X."/>
            <person name="Huang E."/>
            <person name="Gao Y."/>
            <person name="Liu J."/>
            <person name="Shao H."/>
            <person name="Ye R."/>
            <person name="Li L."/>
            <person name="Wei W."/>
            <person name="Wang X."/>
            <person name="Wang C."/>
            <person name="Yang T."/>
            <person name="Huo Q."/>
            <person name="Li W."/>
            <person name="Guo W."/>
            <person name="Chen H."/>
            <person name="Zhou L."/>
            <person name="Ni X."/>
            <person name="Tian J."/>
            <person name="Zhou Y."/>
            <person name="Sheng Y."/>
            <person name="Liu T."/>
            <person name="Pan Y."/>
            <person name="Xia L."/>
            <person name="Li J."/>
            <person name="Zhao F."/>
            <person name="Cao W."/>
        </authorList>
    </citation>
    <scope>NUCLEOTIDE SEQUENCE</scope>
    <source>
        <strain evidence="1">Hyas-2018</strain>
    </source>
</reference>
<evidence type="ECO:0000313" key="2">
    <source>
        <dbReference type="Proteomes" id="UP000821845"/>
    </source>
</evidence>
<dbReference type="EMBL" id="CM023485">
    <property type="protein sequence ID" value="KAH6929831.1"/>
    <property type="molecule type" value="Genomic_DNA"/>
</dbReference>
<sequence length="1064" mass="117913">MSCRVLIVSCLLAYVSAGDVPQAYTETGLISGERLKVNKHQVDAFLGIPYATPPVGDLRFRKPEPAKPWKGTRSATKKPLPCVQTDLPLADKLPFNYSGASEDCLYLNVWRPAKHCAASSPKCSASLPVVVFVHGGGFQWGDSGLFLYDGSNFAPTADIVFVTFNYRVSIFGFLSLDSMELPGNMGLWDQNLVLKWVRTNIAYFGGDPSDVTLWGQSAGGASVGFHAVSPHSKGLFKRIIMQSGTPALTILNVSHRRAARMSAVAEAVGCFDNSRTLMDQVEDVLSCMKRVDARKIIEAVSAEKPLNQFYPPTHGDEFLPGDPLSDDTWNHLNTKELLTGHTANEGNFLMRNIRRSAPVLDNILSEDYRFITTVVLSVMFQIPIYSGRQIVKEYFGDYDEKHKKKKVLEILDDMFGDVVFNCPTMFFAEKASKQGIDTYAYIFAHIPTTSPWPNPRGPTHADDIPFMLGSLDFVADPSKFTDVVTEKARQRLAIGAARVTPEERQLADQLQGMLSTYFRTGYGHVKGKRLSTDYGDVDAFLGIPYAQPPIGDLRLSRPRPAMPWNGTYVATEFPTPCFQPDQALNEDARLNYSSSSEDCLYINVWRPAATCINESICESAGLPVLVFLYGGAFQFGDSGLRVYDGTNFVARTNIIFVSLNYRVYFYGFLSAESPALPGNMGLWDQLMALKWVNRNIRRFGGNEESVTLSGHSAGAIAAGLHALSPQSRGLFTRLILQSGTPLTMIVGLSYSGISKFVNTAVTLGCYDIGRSLDAQISNVVDCLKRVDHFFHLDYRLAVTVGLKFAFDIPTHNGKSIVQAYFGDYSVTHDDETIVDILSKLIGDAMFDCPTNLFAAKAAEQGVQTYRYLFAHKPSYSFWPEWAGIAHGCELPFTMGSLGSFKSEPRFTSPSGKYGEEIRNARASQEDEMFMEELLQIWSSFVRDGKPKIPLSNGEWPKYTAENPEFVYLQPNNYTRGFGPKKERCEYWRPFLLKQSGGTSASQLSVQSEVSSTESPPPTKSVQPAVQATAPKSDVRLEQYSSSYMPEPSAVLFTFVAFIIWICMA</sequence>